<reference evidence="9" key="1">
    <citation type="journal article" date="2019" name="Int. J. Syst. Evol. Microbiol.">
        <title>The Global Catalogue of Microorganisms (GCM) 10K type strain sequencing project: providing services to taxonomists for standard genome sequencing and annotation.</title>
        <authorList>
            <consortium name="The Broad Institute Genomics Platform"/>
            <consortium name="The Broad Institute Genome Sequencing Center for Infectious Disease"/>
            <person name="Wu L."/>
            <person name="Ma J."/>
        </authorList>
    </citation>
    <scope>NUCLEOTIDE SEQUENCE [LARGE SCALE GENOMIC DNA]</scope>
    <source>
        <strain evidence="9">KCTC 62102</strain>
    </source>
</reference>
<proteinExistence type="predicted"/>
<comment type="subcellular location">
    <subcellularLocation>
        <location evidence="1">Periplasm</location>
    </subcellularLocation>
</comment>
<evidence type="ECO:0000256" key="1">
    <source>
        <dbReference type="ARBA" id="ARBA00004418"/>
    </source>
</evidence>
<dbReference type="InterPro" id="IPR031811">
    <property type="entry name" value="ALGX/ALGJ_SGNH-like"/>
</dbReference>
<name>A0ABV7DPB5_9RHOB</name>
<keyword evidence="5" id="KW-0574">Periplasm</keyword>
<evidence type="ECO:0000256" key="2">
    <source>
        <dbReference type="ARBA" id="ARBA00005182"/>
    </source>
</evidence>
<feature type="domain" description="AlgX/AlgJ SGNH hydrolase-like" evidence="7">
    <location>
        <begin position="84"/>
        <end position="339"/>
    </location>
</feature>
<evidence type="ECO:0000313" key="8">
    <source>
        <dbReference type="EMBL" id="MFC3084586.1"/>
    </source>
</evidence>
<keyword evidence="4" id="KW-0732">Signal</keyword>
<evidence type="ECO:0000256" key="4">
    <source>
        <dbReference type="ARBA" id="ARBA00022729"/>
    </source>
</evidence>
<keyword evidence="6" id="KW-0016">Alginate biosynthesis</keyword>
<comment type="caution">
    <text evidence="8">The sequence shown here is derived from an EMBL/GenBank/DDBJ whole genome shotgun (WGS) entry which is preliminary data.</text>
</comment>
<dbReference type="RefSeq" id="WP_197642285.1">
    <property type="nucleotide sequence ID" value="NZ_JAEACP010000004.1"/>
</dbReference>
<dbReference type="Proteomes" id="UP001595445">
    <property type="component" value="Unassembled WGS sequence"/>
</dbReference>
<evidence type="ECO:0000256" key="5">
    <source>
        <dbReference type="ARBA" id="ARBA00022764"/>
    </source>
</evidence>
<keyword evidence="9" id="KW-1185">Reference proteome</keyword>
<organism evidence="8 9">
    <name type="scientific">Tabrizicola soli</name>
    <dbReference type="NCBI Taxonomy" id="2185115"/>
    <lineage>
        <taxon>Bacteria</taxon>
        <taxon>Pseudomonadati</taxon>
        <taxon>Pseudomonadota</taxon>
        <taxon>Alphaproteobacteria</taxon>
        <taxon>Rhodobacterales</taxon>
        <taxon>Paracoccaceae</taxon>
        <taxon>Tabrizicola</taxon>
    </lineage>
</organism>
<protein>
    <recommendedName>
        <fullName evidence="7">AlgX/AlgJ SGNH hydrolase-like domain-containing protein</fullName>
    </recommendedName>
</protein>
<dbReference type="Pfam" id="PF16822">
    <property type="entry name" value="ALGX"/>
    <property type="match status" value="1"/>
</dbReference>
<gene>
    <name evidence="8" type="ORF">ACFOD6_00865</name>
</gene>
<dbReference type="EMBL" id="JBHRSM010000001">
    <property type="protein sequence ID" value="MFC3084586.1"/>
    <property type="molecule type" value="Genomic_DNA"/>
</dbReference>
<evidence type="ECO:0000256" key="6">
    <source>
        <dbReference type="ARBA" id="ARBA00022841"/>
    </source>
</evidence>
<keyword evidence="3" id="KW-0808">Transferase</keyword>
<comment type="pathway">
    <text evidence="2">Glycan biosynthesis; alginate biosynthesis.</text>
</comment>
<evidence type="ECO:0000256" key="3">
    <source>
        <dbReference type="ARBA" id="ARBA00022679"/>
    </source>
</evidence>
<evidence type="ECO:0000313" key="9">
    <source>
        <dbReference type="Proteomes" id="UP001595445"/>
    </source>
</evidence>
<accession>A0ABV7DPB5</accession>
<evidence type="ECO:0000259" key="7">
    <source>
        <dbReference type="Pfam" id="PF16822"/>
    </source>
</evidence>
<sequence length="359" mass="38062">MQLVLRSARYVLPVAFFGYAAVFNLEYARFPGPDEVPLDATALRGALTARMDEVYRRSLPHRDPAIGVMGALRYVTMGEGRKGVVTGSDGWLYTAEEVRPLTGALDGQLDRIAGVRDRLARAGAALVVVPVPGKLDVHVAHGDPKAAEGITSLYGEFLAGLQARDVPVLDARAALRAEAWRDLAFFRTDTHWTPEGARAVAQALAGSGLVQAGDARFRVRSAGPEAFTGDLVSFVTTDELAPMVGLAPEAAVPFTADPQGDAGTLDIFAGAQAGATLLIGTSYSANPTWSFAESLKLALGRDVLNLAAEGQGPARPMLDYLASADFRAAPPELVIWEFPVRYLTDPGVWEAGDKEDSGA</sequence>